<dbReference type="Proteomes" id="UP000054826">
    <property type="component" value="Unassembled WGS sequence"/>
</dbReference>
<evidence type="ECO:0000256" key="1">
    <source>
        <dbReference type="SAM" id="Phobius"/>
    </source>
</evidence>
<name>A0A0V1F173_TRIPS</name>
<dbReference type="EMBL" id="JYDS01000034">
    <property type="protein sequence ID" value="KRZ30513.1"/>
    <property type="molecule type" value="Genomic_DNA"/>
</dbReference>
<evidence type="ECO:0000313" key="2">
    <source>
        <dbReference type="EMBL" id="KRY79653.1"/>
    </source>
</evidence>
<dbReference type="Proteomes" id="UP000054632">
    <property type="component" value="Unassembled WGS sequence"/>
</dbReference>
<dbReference type="EMBL" id="JYDV01000013">
    <property type="protein sequence ID" value="KRZ42634.1"/>
    <property type="molecule type" value="Genomic_DNA"/>
</dbReference>
<dbReference type="EMBL" id="JYDR01000001">
    <property type="protein sequence ID" value="KRY79653.1"/>
    <property type="molecule type" value="Genomic_DNA"/>
</dbReference>
<evidence type="ECO:0000313" key="6">
    <source>
        <dbReference type="Proteomes" id="UP000054805"/>
    </source>
</evidence>
<accession>A0A0V1F173</accession>
<keyword evidence="1" id="KW-1133">Transmembrane helix</keyword>
<keyword evidence="1" id="KW-0812">Transmembrane</keyword>
<proteinExistence type="predicted"/>
<dbReference type="Proteomes" id="UP000054805">
    <property type="component" value="Unassembled WGS sequence"/>
</dbReference>
<reference evidence="5 6" key="1">
    <citation type="submission" date="2015-01" db="EMBL/GenBank/DDBJ databases">
        <title>Evolution of Trichinella species and genotypes.</title>
        <authorList>
            <person name="Korhonen P.K."/>
            <person name="Edoardo P."/>
            <person name="Giuseppe L.R."/>
            <person name="Gasser R.B."/>
        </authorList>
    </citation>
    <scope>NUCLEOTIDE SEQUENCE [LARGE SCALE GENOMIC DNA]</scope>
    <source>
        <strain evidence="2">ISS13</strain>
        <strain evidence="4">ISS176</strain>
        <strain evidence="3">ISS588</strain>
    </source>
</reference>
<evidence type="ECO:0000313" key="5">
    <source>
        <dbReference type="Proteomes" id="UP000054632"/>
    </source>
</evidence>
<evidence type="ECO:0000313" key="3">
    <source>
        <dbReference type="EMBL" id="KRZ30513.1"/>
    </source>
</evidence>
<evidence type="ECO:0000313" key="4">
    <source>
        <dbReference type="EMBL" id="KRZ42634.1"/>
    </source>
</evidence>
<keyword evidence="6" id="KW-1185">Reference proteome</keyword>
<comment type="caution">
    <text evidence="2">The sequence shown here is derived from an EMBL/GenBank/DDBJ whole genome shotgun (WGS) entry which is preliminary data.</text>
</comment>
<feature type="transmembrane region" description="Helical" evidence="1">
    <location>
        <begin position="54"/>
        <end position="76"/>
    </location>
</feature>
<protein>
    <submittedName>
        <fullName evidence="2">Uncharacterized protein</fullName>
    </submittedName>
</protein>
<organism evidence="2 5">
    <name type="scientific">Trichinella pseudospiralis</name>
    <name type="common">Parasitic roundworm</name>
    <dbReference type="NCBI Taxonomy" id="6337"/>
    <lineage>
        <taxon>Eukaryota</taxon>
        <taxon>Metazoa</taxon>
        <taxon>Ecdysozoa</taxon>
        <taxon>Nematoda</taxon>
        <taxon>Enoplea</taxon>
        <taxon>Dorylaimia</taxon>
        <taxon>Trichinellida</taxon>
        <taxon>Trichinellidae</taxon>
        <taxon>Trichinella</taxon>
    </lineage>
</organism>
<gene>
    <name evidence="2" type="ORF">T4A_6207</name>
    <name evidence="3" type="ORF">T4B_14229</name>
    <name evidence="4" type="ORF">T4C_3054</name>
</gene>
<feature type="transmembrane region" description="Helical" evidence="1">
    <location>
        <begin position="88"/>
        <end position="112"/>
    </location>
</feature>
<dbReference type="AlphaFoldDB" id="A0A0V1F173"/>
<keyword evidence="1" id="KW-0472">Membrane</keyword>
<sequence>MNLSKQNVRFNGGAAPKLPFAFISEALVSMRWGKLATGFIADHGIQSLLILKEAYSISSLHLLFSYIIVYLFLQAVEKYPIRLQIMNGKLIFGIIFLYATILTYITAVPVVYEADLTAQEKEILQSLAEKIGRTYGSRLDSGRTIKRANAELVNGLLGMRYGDLMRAG</sequence>